<dbReference type="SUPFAM" id="SSF50044">
    <property type="entry name" value="SH3-domain"/>
    <property type="match status" value="1"/>
</dbReference>
<evidence type="ECO:0000256" key="1">
    <source>
        <dbReference type="ARBA" id="ARBA00022443"/>
    </source>
</evidence>
<feature type="compositionally biased region" description="Basic residues" evidence="6">
    <location>
        <begin position="273"/>
        <end position="282"/>
    </location>
</feature>
<feature type="compositionally biased region" description="Basic and acidic residues" evidence="6">
    <location>
        <begin position="73"/>
        <end position="85"/>
    </location>
</feature>
<dbReference type="InterPro" id="IPR036028">
    <property type="entry name" value="SH3-like_dom_sf"/>
</dbReference>
<dbReference type="InterPro" id="IPR052803">
    <property type="entry name" value="Cilium-Associated_Jouberin"/>
</dbReference>
<evidence type="ECO:0000256" key="2">
    <source>
        <dbReference type="ARBA" id="ARBA00022574"/>
    </source>
</evidence>
<dbReference type="CDD" id="cd00200">
    <property type="entry name" value="WD40"/>
    <property type="match status" value="1"/>
</dbReference>
<feature type="compositionally biased region" description="Basic and acidic residues" evidence="6">
    <location>
        <begin position="188"/>
        <end position="197"/>
    </location>
</feature>
<accession>A0AAE0S0V2</accession>
<dbReference type="InterPro" id="IPR001680">
    <property type="entry name" value="WD40_rpt"/>
</dbReference>
<dbReference type="SMART" id="SM00326">
    <property type="entry name" value="SH3"/>
    <property type="match status" value="1"/>
</dbReference>
<feature type="compositionally biased region" description="Basic and acidic residues" evidence="6">
    <location>
        <begin position="1"/>
        <end position="11"/>
    </location>
</feature>
<feature type="repeat" description="WD" evidence="5">
    <location>
        <begin position="740"/>
        <end position="775"/>
    </location>
</feature>
<reference evidence="8" key="2">
    <citation type="journal article" date="2021" name="Genome Biol. Evol.">
        <title>Developing a high-quality reference genome for a parasitic bivalve with doubly uniparental inheritance (Bivalvia: Unionida).</title>
        <authorList>
            <person name="Smith C.H."/>
        </authorList>
    </citation>
    <scope>NUCLEOTIDE SEQUENCE</scope>
    <source>
        <strain evidence="8">CHS0354</strain>
        <tissue evidence="8">Mantle</tissue>
    </source>
</reference>
<evidence type="ECO:0000313" key="8">
    <source>
        <dbReference type="EMBL" id="KAK3583212.1"/>
    </source>
</evidence>
<feature type="compositionally biased region" description="Basic and acidic residues" evidence="6">
    <location>
        <begin position="213"/>
        <end position="229"/>
    </location>
</feature>
<feature type="compositionally biased region" description="Basic and acidic residues" evidence="6">
    <location>
        <begin position="1287"/>
        <end position="1296"/>
    </location>
</feature>
<dbReference type="SUPFAM" id="SSF50978">
    <property type="entry name" value="WD40 repeat-like"/>
    <property type="match status" value="1"/>
</dbReference>
<dbReference type="InterPro" id="IPR015943">
    <property type="entry name" value="WD40/YVTN_repeat-like_dom_sf"/>
</dbReference>
<feature type="compositionally biased region" description="Basic and acidic residues" evidence="6">
    <location>
        <begin position="348"/>
        <end position="360"/>
    </location>
</feature>
<feature type="region of interest" description="Disordered" evidence="6">
    <location>
        <begin position="50"/>
        <end position="388"/>
    </location>
</feature>
<dbReference type="FunFam" id="2.30.30.40:FF:000072">
    <property type="entry name" value="Unconventional Myosin IB"/>
    <property type="match status" value="1"/>
</dbReference>
<keyword evidence="1 4" id="KW-0728">SH3 domain</keyword>
<feature type="repeat" description="WD" evidence="5">
    <location>
        <begin position="787"/>
        <end position="819"/>
    </location>
</feature>
<evidence type="ECO:0000256" key="4">
    <source>
        <dbReference type="PROSITE-ProRule" id="PRU00192"/>
    </source>
</evidence>
<dbReference type="EMBL" id="JAEAOA010000956">
    <property type="protein sequence ID" value="KAK3583212.1"/>
    <property type="molecule type" value="Genomic_DNA"/>
</dbReference>
<dbReference type="InterPro" id="IPR019775">
    <property type="entry name" value="WD40_repeat_CS"/>
</dbReference>
<evidence type="ECO:0000256" key="6">
    <source>
        <dbReference type="SAM" id="MobiDB-lite"/>
    </source>
</evidence>
<feature type="domain" description="SH3" evidence="7">
    <location>
        <begin position="1162"/>
        <end position="1222"/>
    </location>
</feature>
<evidence type="ECO:0000313" key="9">
    <source>
        <dbReference type="Proteomes" id="UP001195483"/>
    </source>
</evidence>
<sequence length="1296" mass="147336">MADTEIMEKPMKAKKTRPKSGKSTNEEVPLENIGAKAKFNQLLQQAVDQTLSEAKSKKKKKKKDDASESVLDSLRKGEGLQKEEDATLIANTYDPFESPKYHKSNKQKEKLKEVKDNKLKQSQVEVVDETQTKTVKKKKKKDVDEKIEDSIIAPGDKTMSISELETHKKTPGKKKKKKEEGETVLSGRSEDELKSPSEEVATPTKKPKRKKKVTEADEEGHIMSPRSEDSIGPPTEEETTPKKKKKKKPPPDKDPENEEEQEMSPGADLPSPKGKKMKKKKGKADEGADEEHLSPEEEVTSPKGKKKKKKEEIHVDEEQPLSPDEDALSPKARKKKKKKGGEEEKEDEEKKKEEKEEQTPKKKGKKKKGDTKAEEEEAAGEEKVVEEKEIEDGGQILAITIHRTDKLKNDFFIMHPLVRVHIVDEDTGKYLTKQHKERAVTAYYETKNECVGYVLPIMTKPFDFKQRKSTLPVWEELLIFNENYNYFIQSKPKVIIFFELMDFVSMTRANTDNEHSKGWHRIAWAFLKAVGNNNKINTGAKVRLQLFEVPSAVRGMNNSGLVEIYHWWKSQSRKPYPSTLYVTLKGITPPESVEPAARSMFATQAEMARMTYQDLQQSLNMTKKREPTYKVMSSWSRLAGQTCRIPNTMYMTLQAGKKGCFVIRWSHDGRSLACACHDKEGYPILLYEIPSGTLRGTLSGHFGIVYDLCWSKKDTYLLSASSDGTVRVWNLEKLSECHKLLPHPSFVYCAQFHPRVDTVVVSGGYDQVIRVWSVDDNLPHPVLRQEIEDHQGHVESICFDDDGTKMYSADGVGCIMIWNSYVTEEPSRRGVIRDWTLYKKIEDPELKNTVINHITLHHSGRRLIVHSRDNVIRMFDLRIQRIMQKYIGALNFRERIRSSITPCGTFVFSGSEDNCAYAWNTETGDQVIMYSELNYRHPVTDIHYHPRDHLVAFCSVGDNQPVLIYNYDARVAQFDAGLSPRLITPEPHNEDETPRSQKVKTEELGSKVLTKDEFHAHSVARIDRVMKTLNKVTNQMAAIPLLDLPGMTTSTSPHLTQTSLMGTTYDTGLFGSTPRSLMASPQAFSPHAPRTLISTMQQQQFASQNMYMKQSDGWRPQFSEVGKYGVRSTSPTVYGRSPQLSLNASHGKAQFSFQPQQGQAVPKYPQVVVLYDYKAQRSDELNLFRGDTVTVLYKDSENWWMGELSDGQQGYFPANYVAEDDTDIDEKKKVTAVTTSSGELKFVSGAEESDDEIVESNRMRRRKKRGSQEGILSSGSSDAGQGKPPRKKDQRDEYPR</sequence>
<name>A0AAE0S0V2_9BIVA</name>
<dbReference type="PANTHER" id="PTHR44499">
    <property type="entry name" value="JOUBERIN"/>
    <property type="match status" value="1"/>
</dbReference>
<dbReference type="GO" id="GO:0036064">
    <property type="term" value="C:ciliary basal body"/>
    <property type="evidence" value="ECO:0007669"/>
    <property type="project" value="TreeGrafter"/>
</dbReference>
<dbReference type="Gene3D" id="2.30.30.40">
    <property type="entry name" value="SH3 Domains"/>
    <property type="match status" value="1"/>
</dbReference>
<keyword evidence="3" id="KW-0677">Repeat</keyword>
<dbReference type="PROSITE" id="PS50002">
    <property type="entry name" value="SH3"/>
    <property type="match status" value="1"/>
</dbReference>
<feature type="compositionally biased region" description="Polar residues" evidence="6">
    <location>
        <begin position="1270"/>
        <end position="1279"/>
    </location>
</feature>
<dbReference type="PROSITE" id="PS50294">
    <property type="entry name" value="WD_REPEATS_REGION"/>
    <property type="match status" value="2"/>
</dbReference>
<feature type="compositionally biased region" description="Acidic residues" evidence="6">
    <location>
        <begin position="318"/>
        <end position="327"/>
    </location>
</feature>
<dbReference type="PRINTS" id="PR00452">
    <property type="entry name" value="SH3DOMAIN"/>
</dbReference>
<keyword evidence="2 5" id="KW-0853">WD repeat</keyword>
<evidence type="ECO:0000256" key="3">
    <source>
        <dbReference type="ARBA" id="ARBA00022737"/>
    </source>
</evidence>
<dbReference type="SMART" id="SM00320">
    <property type="entry name" value="WD40"/>
    <property type="match status" value="7"/>
</dbReference>
<reference evidence="8" key="3">
    <citation type="submission" date="2023-05" db="EMBL/GenBank/DDBJ databases">
        <authorList>
            <person name="Smith C.H."/>
        </authorList>
    </citation>
    <scope>NUCLEOTIDE SEQUENCE</scope>
    <source>
        <strain evidence="8">CHS0354</strain>
        <tissue evidence="8">Mantle</tissue>
    </source>
</reference>
<feature type="region of interest" description="Disordered" evidence="6">
    <location>
        <begin position="1"/>
        <end position="33"/>
    </location>
</feature>
<evidence type="ECO:0000256" key="5">
    <source>
        <dbReference type="PROSITE-ProRule" id="PRU00221"/>
    </source>
</evidence>
<reference evidence="8" key="1">
    <citation type="journal article" date="2021" name="Genome Biol. Evol.">
        <title>A High-Quality Reference Genome for a Parasitic Bivalve with Doubly Uniparental Inheritance (Bivalvia: Unionida).</title>
        <authorList>
            <person name="Smith C.H."/>
        </authorList>
    </citation>
    <scope>NUCLEOTIDE SEQUENCE</scope>
    <source>
        <strain evidence="8">CHS0354</strain>
    </source>
</reference>
<gene>
    <name evidence="8" type="ORF">CHS0354_015376</name>
</gene>
<dbReference type="InterPro" id="IPR001452">
    <property type="entry name" value="SH3_domain"/>
</dbReference>
<dbReference type="InterPro" id="IPR036322">
    <property type="entry name" value="WD40_repeat_dom_sf"/>
</dbReference>
<feature type="region of interest" description="Disordered" evidence="6">
    <location>
        <begin position="1244"/>
        <end position="1296"/>
    </location>
</feature>
<protein>
    <recommendedName>
        <fullName evidence="7">SH3 domain-containing protein</fullName>
    </recommendedName>
</protein>
<dbReference type="Pfam" id="PF00018">
    <property type="entry name" value="SH3_1"/>
    <property type="match status" value="1"/>
</dbReference>
<proteinExistence type="predicted"/>
<dbReference type="PANTHER" id="PTHR44499:SF1">
    <property type="entry name" value="JOUBERIN"/>
    <property type="match status" value="1"/>
</dbReference>
<feature type="repeat" description="WD" evidence="5">
    <location>
        <begin position="698"/>
        <end position="732"/>
    </location>
</feature>
<dbReference type="Pfam" id="PF00400">
    <property type="entry name" value="WD40"/>
    <property type="match status" value="2"/>
</dbReference>
<dbReference type="PROSITE" id="PS50082">
    <property type="entry name" value="WD_REPEATS_2"/>
    <property type="match status" value="3"/>
</dbReference>
<organism evidence="8 9">
    <name type="scientific">Potamilus streckersoni</name>
    <dbReference type="NCBI Taxonomy" id="2493646"/>
    <lineage>
        <taxon>Eukaryota</taxon>
        <taxon>Metazoa</taxon>
        <taxon>Spiralia</taxon>
        <taxon>Lophotrochozoa</taxon>
        <taxon>Mollusca</taxon>
        <taxon>Bivalvia</taxon>
        <taxon>Autobranchia</taxon>
        <taxon>Heteroconchia</taxon>
        <taxon>Palaeoheterodonta</taxon>
        <taxon>Unionida</taxon>
        <taxon>Unionoidea</taxon>
        <taxon>Unionidae</taxon>
        <taxon>Ambleminae</taxon>
        <taxon>Lampsilini</taxon>
        <taxon>Potamilus</taxon>
    </lineage>
</organism>
<dbReference type="GO" id="GO:0044458">
    <property type="term" value="P:motile cilium assembly"/>
    <property type="evidence" value="ECO:0007669"/>
    <property type="project" value="TreeGrafter"/>
</dbReference>
<feature type="compositionally biased region" description="Basic and acidic residues" evidence="6">
    <location>
        <begin position="106"/>
        <end position="119"/>
    </location>
</feature>
<evidence type="ECO:0000259" key="7">
    <source>
        <dbReference type="PROSITE" id="PS50002"/>
    </source>
</evidence>
<feature type="compositionally biased region" description="Basic and acidic residues" evidence="6">
    <location>
        <begin position="283"/>
        <end position="295"/>
    </location>
</feature>
<dbReference type="PROSITE" id="PS00678">
    <property type="entry name" value="WD_REPEATS_1"/>
    <property type="match status" value="1"/>
</dbReference>
<comment type="caution">
    <text evidence="8">The sequence shown here is derived from an EMBL/GenBank/DDBJ whole genome shotgun (WGS) entry which is preliminary data.</text>
</comment>
<dbReference type="Proteomes" id="UP001195483">
    <property type="component" value="Unassembled WGS sequence"/>
</dbReference>
<dbReference type="Gene3D" id="2.130.10.10">
    <property type="entry name" value="YVTN repeat-like/Quinoprotein amine dehydrogenase"/>
    <property type="match status" value="1"/>
</dbReference>
<keyword evidence="9" id="KW-1185">Reference proteome</keyword>